<protein>
    <recommendedName>
        <fullName evidence="5">ABC transporter domain-containing protein</fullName>
    </recommendedName>
</protein>
<dbReference type="GO" id="GO:0005524">
    <property type="term" value="F:ATP binding"/>
    <property type="evidence" value="ECO:0007669"/>
    <property type="project" value="UniProtKB-KW"/>
</dbReference>
<dbReference type="Pfam" id="PF00005">
    <property type="entry name" value="ABC_tran"/>
    <property type="match status" value="1"/>
</dbReference>
<gene>
    <name evidence="6" type="ORF">COY16_01870</name>
</gene>
<dbReference type="Gene3D" id="3.40.50.300">
    <property type="entry name" value="P-loop containing nucleotide triphosphate hydrolases"/>
    <property type="match status" value="1"/>
</dbReference>
<dbReference type="SUPFAM" id="SSF52540">
    <property type="entry name" value="P-loop containing nucleoside triphosphate hydrolases"/>
    <property type="match status" value="1"/>
</dbReference>
<accession>A0A2M7U081</accession>
<dbReference type="EMBL" id="PFOB01000020">
    <property type="protein sequence ID" value="PIZ63478.1"/>
    <property type="molecule type" value="Genomic_DNA"/>
</dbReference>
<evidence type="ECO:0000256" key="2">
    <source>
        <dbReference type="ARBA" id="ARBA00022448"/>
    </source>
</evidence>
<feature type="domain" description="ABC transporter" evidence="5">
    <location>
        <begin position="39"/>
        <end position="265"/>
    </location>
</feature>
<dbReference type="InterPro" id="IPR027417">
    <property type="entry name" value="P-loop_NTPase"/>
</dbReference>
<keyword evidence="3" id="KW-0547">Nucleotide-binding</keyword>
<evidence type="ECO:0000256" key="4">
    <source>
        <dbReference type="ARBA" id="ARBA00022840"/>
    </source>
</evidence>
<evidence type="ECO:0000313" key="6">
    <source>
        <dbReference type="EMBL" id="PIZ63478.1"/>
    </source>
</evidence>
<proteinExistence type="inferred from homology"/>
<dbReference type="PANTHER" id="PTHR43335">
    <property type="entry name" value="ABC TRANSPORTER, ATP-BINDING PROTEIN"/>
    <property type="match status" value="1"/>
</dbReference>
<organism evidence="6 7">
    <name type="scientific">Candidatus Roizmanbacteria bacterium CG_4_10_14_0_2_um_filter_39_13</name>
    <dbReference type="NCBI Taxonomy" id="1974825"/>
    <lineage>
        <taxon>Bacteria</taxon>
        <taxon>Candidatus Roizmaniibacteriota</taxon>
    </lineage>
</organism>
<dbReference type="InterPro" id="IPR003593">
    <property type="entry name" value="AAA+_ATPase"/>
</dbReference>
<evidence type="ECO:0000313" key="7">
    <source>
        <dbReference type="Proteomes" id="UP000228503"/>
    </source>
</evidence>
<keyword evidence="4" id="KW-0067">ATP-binding</keyword>
<comment type="similarity">
    <text evidence="1">Belongs to the ABC transporter superfamily.</text>
</comment>
<dbReference type="GO" id="GO:0016887">
    <property type="term" value="F:ATP hydrolysis activity"/>
    <property type="evidence" value="ECO:0007669"/>
    <property type="project" value="InterPro"/>
</dbReference>
<comment type="caution">
    <text evidence="6">The sequence shown here is derived from an EMBL/GenBank/DDBJ whole genome shotgun (WGS) entry which is preliminary data.</text>
</comment>
<evidence type="ECO:0000256" key="1">
    <source>
        <dbReference type="ARBA" id="ARBA00005417"/>
    </source>
</evidence>
<dbReference type="SMART" id="SM00382">
    <property type="entry name" value="AAA"/>
    <property type="match status" value="1"/>
</dbReference>
<dbReference type="PANTHER" id="PTHR43335:SF4">
    <property type="entry name" value="ABC TRANSPORTER, ATP-BINDING PROTEIN"/>
    <property type="match status" value="1"/>
</dbReference>
<dbReference type="AlphaFoldDB" id="A0A2M7U081"/>
<keyword evidence="2" id="KW-0813">Transport</keyword>
<dbReference type="Proteomes" id="UP000228503">
    <property type="component" value="Unassembled WGS sequence"/>
</dbReference>
<evidence type="ECO:0000256" key="3">
    <source>
        <dbReference type="ARBA" id="ARBA00022741"/>
    </source>
</evidence>
<reference evidence="7" key="1">
    <citation type="submission" date="2017-09" db="EMBL/GenBank/DDBJ databases">
        <title>Depth-based differentiation of microbial function through sediment-hosted aquifers and enrichment of novel symbionts in the deep terrestrial subsurface.</title>
        <authorList>
            <person name="Probst A.J."/>
            <person name="Ladd B."/>
            <person name="Jarett J.K."/>
            <person name="Geller-Mcgrath D.E."/>
            <person name="Sieber C.M.K."/>
            <person name="Emerson J.B."/>
            <person name="Anantharaman K."/>
            <person name="Thomas B.C."/>
            <person name="Malmstrom R."/>
            <person name="Stieglmeier M."/>
            <person name="Klingl A."/>
            <person name="Woyke T."/>
            <person name="Ryan C.M."/>
            <person name="Banfield J.F."/>
        </authorList>
    </citation>
    <scope>NUCLEOTIDE SEQUENCE [LARGE SCALE GENOMIC DNA]</scope>
</reference>
<dbReference type="CDD" id="cd03230">
    <property type="entry name" value="ABC_DR_subfamily_A"/>
    <property type="match status" value="1"/>
</dbReference>
<name>A0A2M7U081_9BACT</name>
<dbReference type="PROSITE" id="PS50893">
    <property type="entry name" value="ABC_TRANSPORTER_2"/>
    <property type="match status" value="1"/>
</dbReference>
<evidence type="ECO:0000259" key="5">
    <source>
        <dbReference type="PROSITE" id="PS50893"/>
    </source>
</evidence>
<dbReference type="InterPro" id="IPR003439">
    <property type="entry name" value="ABC_transporter-like_ATP-bd"/>
</dbReference>
<sequence length="265" mass="29331">MLMQPATEHIIKRKSMVVAKMVDVVKNKSNDSAHTNHMISLIHIIKKFGQTHAVNDISFQAKKGEIIGFLGPNGAGKTTTMRLILGLLKSTSGSITVQTVDPIKHRLDVLPQIGYLPGNNPLYGEMKVREYLDFIAQMKTVGNQSEIDEIIAQVSIDDKSESKIDELSRGYKQRVGLAAALLGDPTLLILDEPTSGLDPLEQDKIKALIKKVAKKKMVIFSTHILSEVEDIANRLIIINRGEIVYDGKKPARKGSVEKLFKKLVK</sequence>